<accession>A0AAJ2VR92</accession>
<name>A0AAJ2VR92_9GAMM</name>
<organism evidence="1 2">
    <name type="scientific">Vreelandella alkaliphila</name>
    <dbReference type="NCBI Taxonomy" id="272774"/>
    <lineage>
        <taxon>Bacteria</taxon>
        <taxon>Pseudomonadati</taxon>
        <taxon>Pseudomonadota</taxon>
        <taxon>Gammaproteobacteria</taxon>
        <taxon>Oceanospirillales</taxon>
        <taxon>Halomonadaceae</taxon>
        <taxon>Vreelandella</taxon>
    </lineage>
</organism>
<evidence type="ECO:0000313" key="1">
    <source>
        <dbReference type="EMBL" id="MDX5978404.1"/>
    </source>
</evidence>
<reference evidence="1" key="1">
    <citation type="submission" date="2023-11" db="EMBL/GenBank/DDBJ databases">
        <title>MicrobeMod: A computational toolkit for identifying prokaryotic methylation and restriction-modification with nanopore sequencing.</title>
        <authorList>
            <person name="Crits-Christoph A."/>
            <person name="Kang S.C."/>
            <person name="Lee H."/>
            <person name="Ostrov N."/>
        </authorList>
    </citation>
    <scope>NUCLEOTIDE SEQUENCE</scope>
    <source>
        <strain evidence="1">ATCC BAA-953</strain>
    </source>
</reference>
<dbReference type="EMBL" id="JAWXXT010000001">
    <property type="protein sequence ID" value="MDX5978404.1"/>
    <property type="molecule type" value="Genomic_DNA"/>
</dbReference>
<evidence type="ECO:0008006" key="3">
    <source>
        <dbReference type="Google" id="ProtNLM"/>
    </source>
</evidence>
<evidence type="ECO:0000313" key="2">
    <source>
        <dbReference type="Proteomes" id="UP001276761"/>
    </source>
</evidence>
<dbReference type="AlphaFoldDB" id="A0AAJ2VR92"/>
<dbReference type="GeneID" id="303166355"/>
<gene>
    <name evidence="1" type="ORF">SIL78_12615</name>
</gene>
<protein>
    <recommendedName>
        <fullName evidence="3">Resolvase</fullName>
    </recommendedName>
</protein>
<proteinExistence type="predicted"/>
<dbReference type="Proteomes" id="UP001276761">
    <property type="component" value="Unassembled WGS sequence"/>
</dbReference>
<sequence length="43" mass="5043">MIMQPTSGDDFTSRMLDAVNHMMLDMMAAIARKDYEQRRQHQA</sequence>
<dbReference type="RefSeq" id="WP_269769456.1">
    <property type="nucleotide sequence ID" value="NZ_JABASV010000013.1"/>
</dbReference>
<comment type="caution">
    <text evidence="1">The sequence shown here is derived from an EMBL/GenBank/DDBJ whole genome shotgun (WGS) entry which is preliminary data.</text>
</comment>